<dbReference type="NCBIfam" id="TIGR01509">
    <property type="entry name" value="HAD-SF-IA-v3"/>
    <property type="match status" value="1"/>
</dbReference>
<gene>
    <name evidence="6" type="ORF">COY66_04930</name>
</gene>
<evidence type="ECO:0000313" key="7">
    <source>
        <dbReference type="Proteomes" id="UP000230779"/>
    </source>
</evidence>
<evidence type="ECO:0000256" key="4">
    <source>
        <dbReference type="ARBA" id="ARBA00022842"/>
    </source>
</evidence>
<evidence type="ECO:0000256" key="2">
    <source>
        <dbReference type="ARBA" id="ARBA00006171"/>
    </source>
</evidence>
<dbReference type="SFLD" id="SFLDS00003">
    <property type="entry name" value="Haloacid_Dehalogenase"/>
    <property type="match status" value="1"/>
</dbReference>
<protein>
    <recommendedName>
        <fullName evidence="8">HAD family phosphatase</fullName>
    </recommendedName>
</protein>
<sequence length="214" mass="23992">MIKAVIFDLDGVIINSIPLHIKAYDQVFRDFGFGYTRKDFNKLNGVPTFETIETVLKKHKIKADPLAVTVKKERLVDHWLKEVPFFPGTEKTLRNLKAQGLMLAMATTVSRKIVHTILDDRKILQYFDSVTGGDEIKKVKPDPETFLRAAQKIKVNPQQCAGVDDTIIGIESLCRAKMKSIAVTTSFSKSKLKKATVIVPHIGKITPALISKFL</sequence>
<comment type="caution">
    <text evidence="6">The sequence shown here is derived from an EMBL/GenBank/DDBJ whole genome shotgun (WGS) entry which is preliminary data.</text>
</comment>
<dbReference type="InterPro" id="IPR041492">
    <property type="entry name" value="HAD_2"/>
</dbReference>
<dbReference type="InterPro" id="IPR036412">
    <property type="entry name" value="HAD-like_sf"/>
</dbReference>
<dbReference type="SFLD" id="SFLDG01135">
    <property type="entry name" value="C1.5.6:_HAD__Beta-PGM__Phospha"/>
    <property type="match status" value="1"/>
</dbReference>
<evidence type="ECO:0000256" key="3">
    <source>
        <dbReference type="ARBA" id="ARBA00022723"/>
    </source>
</evidence>
<dbReference type="Gene3D" id="1.10.150.240">
    <property type="entry name" value="Putative phosphatase, domain 2"/>
    <property type="match status" value="1"/>
</dbReference>
<name>A0A2M7RHA3_9BACT</name>
<dbReference type="EMBL" id="PFMD01000057">
    <property type="protein sequence ID" value="PIY96129.1"/>
    <property type="molecule type" value="Genomic_DNA"/>
</dbReference>
<dbReference type="SUPFAM" id="SSF56784">
    <property type="entry name" value="HAD-like"/>
    <property type="match status" value="1"/>
</dbReference>
<organism evidence="6 7">
    <name type="scientific">Candidatus Kerfeldbacteria bacterium CG_4_10_14_0_8_um_filter_42_10</name>
    <dbReference type="NCBI Taxonomy" id="2014248"/>
    <lineage>
        <taxon>Bacteria</taxon>
        <taxon>Candidatus Kerfeldiibacteriota</taxon>
    </lineage>
</organism>
<dbReference type="GO" id="GO:0003824">
    <property type="term" value="F:catalytic activity"/>
    <property type="evidence" value="ECO:0007669"/>
    <property type="project" value="UniProtKB-ARBA"/>
</dbReference>
<dbReference type="Proteomes" id="UP000230779">
    <property type="component" value="Unassembled WGS sequence"/>
</dbReference>
<accession>A0A2M7RHA3</accession>
<reference evidence="6 7" key="1">
    <citation type="submission" date="2017-09" db="EMBL/GenBank/DDBJ databases">
        <title>Depth-based differentiation of microbial function through sediment-hosted aquifers and enrichment of novel symbionts in the deep terrestrial subsurface.</title>
        <authorList>
            <person name="Probst A.J."/>
            <person name="Ladd B."/>
            <person name="Jarett J.K."/>
            <person name="Geller-Mcgrath D.E."/>
            <person name="Sieber C.M."/>
            <person name="Emerson J.B."/>
            <person name="Anantharaman K."/>
            <person name="Thomas B.C."/>
            <person name="Malmstrom R."/>
            <person name="Stieglmeier M."/>
            <person name="Klingl A."/>
            <person name="Woyke T."/>
            <person name="Ryan C.M."/>
            <person name="Banfield J.F."/>
        </authorList>
    </citation>
    <scope>NUCLEOTIDE SEQUENCE [LARGE SCALE GENOMIC DNA]</scope>
    <source>
        <strain evidence="6">CG_4_10_14_0_8_um_filter_42_10</strain>
    </source>
</reference>
<proteinExistence type="inferred from homology"/>
<dbReference type="SFLD" id="SFLDG01129">
    <property type="entry name" value="C1.5:_HAD__Beta-PGM__Phosphata"/>
    <property type="match status" value="1"/>
</dbReference>
<evidence type="ECO:0000256" key="5">
    <source>
        <dbReference type="ARBA" id="ARBA00023277"/>
    </source>
</evidence>
<dbReference type="InterPro" id="IPR023198">
    <property type="entry name" value="PGP-like_dom2"/>
</dbReference>
<dbReference type="InterPro" id="IPR023214">
    <property type="entry name" value="HAD_sf"/>
</dbReference>
<dbReference type="PRINTS" id="PR00413">
    <property type="entry name" value="HADHALOGNASE"/>
</dbReference>
<dbReference type="Pfam" id="PF13419">
    <property type="entry name" value="HAD_2"/>
    <property type="match status" value="1"/>
</dbReference>
<dbReference type="InterPro" id="IPR006439">
    <property type="entry name" value="HAD-SF_hydro_IA"/>
</dbReference>
<comment type="cofactor">
    <cofactor evidence="1">
        <name>Mg(2+)</name>
        <dbReference type="ChEBI" id="CHEBI:18420"/>
    </cofactor>
</comment>
<comment type="similarity">
    <text evidence="2">Belongs to the HAD-like hydrolase superfamily. CbbY/CbbZ/Gph/YieH family.</text>
</comment>
<dbReference type="InterPro" id="IPR051600">
    <property type="entry name" value="Beta-PGM-like"/>
</dbReference>
<keyword evidence="5" id="KW-0119">Carbohydrate metabolism</keyword>
<evidence type="ECO:0008006" key="8">
    <source>
        <dbReference type="Google" id="ProtNLM"/>
    </source>
</evidence>
<dbReference type="AlphaFoldDB" id="A0A2M7RHA3"/>
<dbReference type="PANTHER" id="PTHR46193">
    <property type="entry name" value="6-PHOSPHOGLUCONATE PHOSPHATASE"/>
    <property type="match status" value="1"/>
</dbReference>
<evidence type="ECO:0000313" key="6">
    <source>
        <dbReference type="EMBL" id="PIY96129.1"/>
    </source>
</evidence>
<keyword evidence="4" id="KW-0460">Magnesium</keyword>
<keyword evidence="3" id="KW-0479">Metal-binding</keyword>
<dbReference type="PANTHER" id="PTHR46193:SF18">
    <property type="entry name" value="HEXITOL PHOSPHATASE B"/>
    <property type="match status" value="1"/>
</dbReference>
<evidence type="ECO:0000256" key="1">
    <source>
        <dbReference type="ARBA" id="ARBA00001946"/>
    </source>
</evidence>
<dbReference type="GO" id="GO:0046872">
    <property type="term" value="F:metal ion binding"/>
    <property type="evidence" value="ECO:0007669"/>
    <property type="project" value="UniProtKB-KW"/>
</dbReference>
<dbReference type="Gene3D" id="3.40.50.1000">
    <property type="entry name" value="HAD superfamily/HAD-like"/>
    <property type="match status" value="1"/>
</dbReference>